<dbReference type="CDD" id="cd01647">
    <property type="entry name" value="RT_LTR"/>
    <property type="match status" value="1"/>
</dbReference>
<dbReference type="InterPro" id="IPR041588">
    <property type="entry name" value="Integrase_H2C2"/>
</dbReference>
<evidence type="ECO:0000313" key="11">
    <source>
        <dbReference type="Proteomes" id="UP000694844"/>
    </source>
</evidence>
<reference evidence="11" key="1">
    <citation type="submission" date="2024-06" db="UniProtKB">
        <authorList>
            <consortium name="RefSeq"/>
        </authorList>
    </citation>
    <scope>NUCLEOTIDE SEQUENCE [LARGE SCALE GENOMIC DNA]</scope>
</reference>
<dbReference type="Gene3D" id="1.10.340.70">
    <property type="match status" value="1"/>
</dbReference>
<dbReference type="InterPro" id="IPR043502">
    <property type="entry name" value="DNA/RNA_pol_sf"/>
</dbReference>
<dbReference type="Proteomes" id="UP000694844">
    <property type="component" value="Chromosome 1"/>
</dbReference>
<dbReference type="CDD" id="cd05481">
    <property type="entry name" value="retropepsin_like_LTR_1"/>
    <property type="match status" value="1"/>
</dbReference>
<dbReference type="Gene3D" id="3.30.420.10">
    <property type="entry name" value="Ribonuclease H-like superfamily/Ribonuclease H"/>
    <property type="match status" value="1"/>
</dbReference>
<dbReference type="Pfam" id="PF13650">
    <property type="entry name" value="Asp_protease_2"/>
    <property type="match status" value="1"/>
</dbReference>
<evidence type="ECO:0000256" key="7">
    <source>
        <dbReference type="ARBA" id="ARBA00022918"/>
    </source>
</evidence>
<dbReference type="Pfam" id="PF00078">
    <property type="entry name" value="RVT_1"/>
    <property type="match status" value="1"/>
</dbReference>
<keyword evidence="6" id="KW-0378">Hydrolase</keyword>
<dbReference type="GeneID" id="111129120"/>
<evidence type="ECO:0000313" key="12">
    <source>
        <dbReference type="RefSeq" id="XP_022330951.1"/>
    </source>
</evidence>
<keyword evidence="5" id="KW-0255">Endonuclease</keyword>
<dbReference type="Pfam" id="PF17921">
    <property type="entry name" value="Integrase_H2C2"/>
    <property type="match status" value="1"/>
</dbReference>
<evidence type="ECO:0000259" key="9">
    <source>
        <dbReference type="PROSITE" id="PS50878"/>
    </source>
</evidence>
<dbReference type="RefSeq" id="XP_022330951.1">
    <property type="nucleotide sequence ID" value="XM_022475243.1"/>
</dbReference>
<dbReference type="FunFam" id="1.10.340.70:FF:000003">
    <property type="entry name" value="Protein CBG25708"/>
    <property type="match status" value="1"/>
</dbReference>
<dbReference type="InterPro" id="IPR012337">
    <property type="entry name" value="RNaseH-like_sf"/>
</dbReference>
<dbReference type="EC" id="2.7.7.49" evidence="1"/>
<dbReference type="Gene3D" id="3.10.20.370">
    <property type="match status" value="1"/>
</dbReference>
<dbReference type="OrthoDB" id="6118683at2759"/>
<evidence type="ECO:0000259" key="10">
    <source>
        <dbReference type="PROSITE" id="PS50994"/>
    </source>
</evidence>
<dbReference type="InterPro" id="IPR036397">
    <property type="entry name" value="RNaseH_sf"/>
</dbReference>
<dbReference type="SUPFAM" id="SSF56672">
    <property type="entry name" value="DNA/RNA polymerases"/>
    <property type="match status" value="1"/>
</dbReference>
<dbReference type="Pfam" id="PF17917">
    <property type="entry name" value="RT_RNaseH"/>
    <property type="match status" value="1"/>
</dbReference>
<organism evidence="11 12">
    <name type="scientific">Crassostrea virginica</name>
    <name type="common">Eastern oyster</name>
    <dbReference type="NCBI Taxonomy" id="6565"/>
    <lineage>
        <taxon>Eukaryota</taxon>
        <taxon>Metazoa</taxon>
        <taxon>Spiralia</taxon>
        <taxon>Lophotrochozoa</taxon>
        <taxon>Mollusca</taxon>
        <taxon>Bivalvia</taxon>
        <taxon>Autobranchia</taxon>
        <taxon>Pteriomorphia</taxon>
        <taxon>Ostreida</taxon>
        <taxon>Ostreoidea</taxon>
        <taxon>Ostreidae</taxon>
        <taxon>Crassostrea</taxon>
    </lineage>
</organism>
<dbReference type="PANTHER" id="PTHR37984:SF8">
    <property type="entry name" value="CCHC-TYPE DOMAIN-CONTAINING PROTEIN"/>
    <property type="match status" value="1"/>
</dbReference>
<dbReference type="Gene3D" id="3.30.70.270">
    <property type="match status" value="1"/>
</dbReference>
<dbReference type="SUPFAM" id="SSF53098">
    <property type="entry name" value="Ribonuclease H-like"/>
    <property type="match status" value="1"/>
</dbReference>
<dbReference type="PANTHER" id="PTHR37984">
    <property type="entry name" value="PROTEIN CBG26694"/>
    <property type="match status" value="1"/>
</dbReference>
<evidence type="ECO:0000256" key="4">
    <source>
        <dbReference type="ARBA" id="ARBA00022722"/>
    </source>
</evidence>
<feature type="domain" description="Reverse transcriptase" evidence="9">
    <location>
        <begin position="448"/>
        <end position="640"/>
    </location>
</feature>
<keyword evidence="3" id="KW-0548">Nucleotidyltransferase</keyword>
<gene>
    <name evidence="12" type="primary">LOC111129120</name>
</gene>
<protein>
    <recommendedName>
        <fullName evidence="1">RNA-directed DNA polymerase</fullName>
        <ecNumber evidence="1">2.7.7.49</ecNumber>
    </recommendedName>
</protein>
<dbReference type="PROSITE" id="PS50994">
    <property type="entry name" value="INTEGRASE"/>
    <property type="match status" value="1"/>
</dbReference>
<dbReference type="InterPro" id="IPR000477">
    <property type="entry name" value="RT_dom"/>
</dbReference>
<dbReference type="Pfam" id="PF00665">
    <property type="entry name" value="rve"/>
    <property type="match status" value="1"/>
</dbReference>
<dbReference type="SUPFAM" id="SSF50630">
    <property type="entry name" value="Acid proteases"/>
    <property type="match status" value="1"/>
</dbReference>
<dbReference type="InterPro" id="IPR043128">
    <property type="entry name" value="Rev_trsase/Diguanyl_cyclase"/>
</dbReference>
<reference evidence="12" key="2">
    <citation type="submission" date="2025-08" db="UniProtKB">
        <authorList>
            <consortium name="RefSeq"/>
        </authorList>
    </citation>
    <scope>IDENTIFICATION</scope>
    <source>
        <tissue evidence="12">Whole sample</tissue>
    </source>
</reference>
<dbReference type="InterPro" id="IPR050951">
    <property type="entry name" value="Retrovirus_Pol_polyprotein"/>
</dbReference>
<keyword evidence="11" id="KW-1185">Reference proteome</keyword>
<dbReference type="GO" id="GO:0015074">
    <property type="term" value="P:DNA integration"/>
    <property type="evidence" value="ECO:0007669"/>
    <property type="project" value="InterPro"/>
</dbReference>
<dbReference type="InterPro" id="IPR021109">
    <property type="entry name" value="Peptidase_aspartic_dom_sf"/>
</dbReference>
<evidence type="ECO:0000256" key="2">
    <source>
        <dbReference type="ARBA" id="ARBA00022679"/>
    </source>
</evidence>
<dbReference type="KEGG" id="cvn:111129120"/>
<dbReference type="CDD" id="cd09274">
    <property type="entry name" value="RNase_HI_RT_Ty3"/>
    <property type="match status" value="1"/>
</dbReference>
<feature type="region of interest" description="Disordered" evidence="8">
    <location>
        <begin position="1196"/>
        <end position="1243"/>
    </location>
</feature>
<evidence type="ECO:0000256" key="6">
    <source>
        <dbReference type="ARBA" id="ARBA00022801"/>
    </source>
</evidence>
<dbReference type="InterPro" id="IPR041373">
    <property type="entry name" value="RT_RNaseH"/>
</dbReference>
<evidence type="ECO:0000256" key="8">
    <source>
        <dbReference type="SAM" id="MobiDB-lite"/>
    </source>
</evidence>
<accession>A0A8B8DVC0</accession>
<dbReference type="GO" id="GO:0003676">
    <property type="term" value="F:nucleic acid binding"/>
    <property type="evidence" value="ECO:0007669"/>
    <property type="project" value="InterPro"/>
</dbReference>
<feature type="region of interest" description="Disordered" evidence="8">
    <location>
        <begin position="202"/>
        <end position="231"/>
    </location>
</feature>
<sequence>MANNFYDSDDNNNDIPENDSKLRIHAYMLEPSQPADQDGTDTSESATGIGEKAEKVQVATFLHVAGIEARRVYNTFEIDEGDIEKIDVLKTKFKEYCEPRKNLTYIRHVFFTRNQGQDEPIDNYLTDLRNKAQPCEFEHLSDGLIRDRIVCGIKDEVCRARLLRESDLTLKKAIDICRAQEMSTKQLKSLKGSEEQAVAAIRKTTSSKKFSSSKNTKRTENQRPESTSGKCGRKHMIGECPAYGKTCNSCHKKNHFEKYCFSKQNKSAMKIHTVGAPHDIIFIGTLHVDSVDPDKSDWTETLTINEHSVVFKLDTGAQANIIPKHIFDKLELPDKQLTDSKVRLVAYGGTEITAEGTKTLECSVRDRKYDLPFFIVDTKAQAILGKKACTEIRAIVRVLSVEKELTKETVLNAYEDVFKGLGELPGKHHISIDKTVTPVIHPPRKVPAAIRDAVKTELDRMETLGVIAKQDEPTDWVHSLVTVRKPNKIRVCIDPKDLNRAIKREHYHLQTVEEVIEKLPQAKVFSKFDATHGFWHIKLDEPSSKLLTFNTPFGRYRYLRLPFGISSAPEVFSKRVQEMFSDLTGVECIVDDILVWGETTAEHDSRVQQMLQRCREMNFKLNKSKVEYRVPEVKYVGHLITNNGIKVDPEKVRAIVEMPSPIDVSGVKPPLRVLTQEDVAWHWDTPQQESFDRLKQLVSSTPVLSIYDVRKPVTISGDASSKGLGVVLLQDGHPVAYGSRALTETQKRYAQIEREMLAIVYGCEQFHHYIYGRSVTVETDHKPLVAIYNKPLYCATPRLQRMLMRLQRYDLKLVYVPGKEMHISDALSRSYLEETPEILVDDEIDIDSIEAQLPVSPTKLQQIKEATAADETLHTLKNNVLVGWPVERSSVPQNIIQYWNYRDEITAIDGLLYKGQRLMVPVSLQTEMLNKLHEAHMGIVKTQTRAREILFWPKMNQDIENFIGQCAVCNKYRNSNCKEPLRPQEIPSRPWAKVAADMFQFKGSEYLLCVDYYSKYPEIVRMPTTTSSQTIIAFKSVFARHGIPSELFTDNGPQFSSYAFKKFATEWDFVHTTSSPRYPQSNGQQKDGVGLSPSQLLMNRHLRTKLPITSDRLNPKVVESSKPQLVARQAKQKHYYDRQSTILPDINRGEIIRMQKDSKHWEPAVIDQKLDDRSYLVRTGDSKVYRRNRRHLLKTGETNLPSAVSDDTEAISDNLSSGDTGEPNATLKTPEAIIPRPDPTGRP</sequence>
<keyword evidence="7" id="KW-0695">RNA-directed DNA polymerase</keyword>
<evidence type="ECO:0000256" key="5">
    <source>
        <dbReference type="ARBA" id="ARBA00022759"/>
    </source>
</evidence>
<feature type="compositionally biased region" description="Low complexity" evidence="8">
    <location>
        <begin position="203"/>
        <end position="214"/>
    </location>
</feature>
<feature type="region of interest" description="Disordered" evidence="8">
    <location>
        <begin position="31"/>
        <end position="50"/>
    </location>
</feature>
<dbReference type="Gene3D" id="2.40.70.10">
    <property type="entry name" value="Acid Proteases"/>
    <property type="match status" value="1"/>
</dbReference>
<dbReference type="AlphaFoldDB" id="A0A8B8DVC0"/>
<evidence type="ECO:0000256" key="3">
    <source>
        <dbReference type="ARBA" id="ARBA00022695"/>
    </source>
</evidence>
<feature type="region of interest" description="Disordered" evidence="8">
    <location>
        <begin position="1"/>
        <end position="20"/>
    </location>
</feature>
<feature type="domain" description="Integrase catalytic" evidence="10">
    <location>
        <begin position="986"/>
        <end position="1084"/>
    </location>
</feature>
<proteinExistence type="predicted"/>
<dbReference type="InterPro" id="IPR001584">
    <property type="entry name" value="Integrase_cat-core"/>
</dbReference>
<keyword evidence="2" id="KW-0808">Transferase</keyword>
<dbReference type="PROSITE" id="PS50878">
    <property type="entry name" value="RT_POL"/>
    <property type="match status" value="1"/>
</dbReference>
<dbReference type="Gene3D" id="3.10.10.10">
    <property type="entry name" value="HIV Type 1 Reverse Transcriptase, subunit A, domain 1"/>
    <property type="match status" value="1"/>
</dbReference>
<evidence type="ECO:0000256" key="1">
    <source>
        <dbReference type="ARBA" id="ARBA00012493"/>
    </source>
</evidence>
<keyword evidence="4" id="KW-0540">Nuclease</keyword>
<name>A0A8B8DVC0_CRAVI</name>
<dbReference type="FunFam" id="3.10.20.370:FF:000001">
    <property type="entry name" value="Retrovirus-related Pol polyprotein from transposon 17.6-like protein"/>
    <property type="match status" value="1"/>
</dbReference>